<evidence type="ECO:0000313" key="1">
    <source>
        <dbReference type="EMBL" id="KAL3524770.1"/>
    </source>
</evidence>
<name>A0ABD3A2H5_9GENT</name>
<protein>
    <submittedName>
        <fullName evidence="1">Uncharacterized protein</fullName>
    </submittedName>
</protein>
<dbReference type="AlphaFoldDB" id="A0ABD3A2H5"/>
<evidence type="ECO:0000313" key="2">
    <source>
        <dbReference type="Proteomes" id="UP001630127"/>
    </source>
</evidence>
<comment type="caution">
    <text evidence="1">The sequence shown here is derived from an EMBL/GenBank/DDBJ whole genome shotgun (WGS) entry which is preliminary data.</text>
</comment>
<dbReference type="PANTHER" id="PTHR23335">
    <property type="entry name" value="CALMODULIN-BINDING TRANSCRIPTION ACTIVATOR CAMTA"/>
    <property type="match status" value="1"/>
</dbReference>
<proteinExistence type="predicted"/>
<sequence length="183" mass="20015">MFYLLFNTRERTVAFLISSGASPGAFTYPALKYPLGRTPADLASSNGHKGIAGYLDESALSFHLSLIKVEDDKDDSNEVSRVNVLQRASEQTVSDIVDGDLPGLSLKDSLATVHNATETHSRIHQVFGVLSFERNEKNGYGDSKLGMSEERAFSLCSRKTKTAGQNDELVHVAATRIQNKFCS</sequence>
<accession>A0ABD3A2H5</accession>
<dbReference type="Proteomes" id="UP001630127">
    <property type="component" value="Unassembled WGS sequence"/>
</dbReference>
<organism evidence="1 2">
    <name type="scientific">Cinchona calisaya</name>
    <dbReference type="NCBI Taxonomy" id="153742"/>
    <lineage>
        <taxon>Eukaryota</taxon>
        <taxon>Viridiplantae</taxon>
        <taxon>Streptophyta</taxon>
        <taxon>Embryophyta</taxon>
        <taxon>Tracheophyta</taxon>
        <taxon>Spermatophyta</taxon>
        <taxon>Magnoliopsida</taxon>
        <taxon>eudicotyledons</taxon>
        <taxon>Gunneridae</taxon>
        <taxon>Pentapetalae</taxon>
        <taxon>asterids</taxon>
        <taxon>lamiids</taxon>
        <taxon>Gentianales</taxon>
        <taxon>Rubiaceae</taxon>
        <taxon>Cinchonoideae</taxon>
        <taxon>Cinchoneae</taxon>
        <taxon>Cinchona</taxon>
    </lineage>
</organism>
<gene>
    <name evidence="1" type="ORF">ACH5RR_013142</name>
</gene>
<dbReference type="EMBL" id="JBJUIK010000006">
    <property type="protein sequence ID" value="KAL3524770.1"/>
    <property type="molecule type" value="Genomic_DNA"/>
</dbReference>
<dbReference type="PANTHER" id="PTHR23335:SF30">
    <property type="entry name" value="CALMODULIN-BINDING TRANSCRIPTION ACTIVATOR 3"/>
    <property type="match status" value="1"/>
</dbReference>
<keyword evidence="2" id="KW-1185">Reference proteome</keyword>
<reference evidence="1 2" key="1">
    <citation type="submission" date="2024-11" db="EMBL/GenBank/DDBJ databases">
        <title>A near-complete genome assembly of Cinchona calisaya.</title>
        <authorList>
            <person name="Lian D.C."/>
            <person name="Zhao X.W."/>
            <person name="Wei L."/>
        </authorList>
    </citation>
    <scope>NUCLEOTIDE SEQUENCE [LARGE SCALE GENOMIC DNA]</scope>
    <source>
        <tissue evidence="1">Nenye</tissue>
    </source>
</reference>